<feature type="region of interest" description="Disordered" evidence="1">
    <location>
        <begin position="307"/>
        <end position="333"/>
    </location>
</feature>
<organism evidence="3 4">
    <name type="scientific">Panicum miliaceum</name>
    <name type="common">Proso millet</name>
    <name type="synonym">Broomcorn millet</name>
    <dbReference type="NCBI Taxonomy" id="4540"/>
    <lineage>
        <taxon>Eukaryota</taxon>
        <taxon>Viridiplantae</taxon>
        <taxon>Streptophyta</taxon>
        <taxon>Embryophyta</taxon>
        <taxon>Tracheophyta</taxon>
        <taxon>Spermatophyta</taxon>
        <taxon>Magnoliopsida</taxon>
        <taxon>Liliopsida</taxon>
        <taxon>Poales</taxon>
        <taxon>Poaceae</taxon>
        <taxon>PACMAD clade</taxon>
        <taxon>Panicoideae</taxon>
        <taxon>Panicodae</taxon>
        <taxon>Paniceae</taxon>
        <taxon>Panicinae</taxon>
        <taxon>Panicum</taxon>
        <taxon>Panicum sect. Panicum</taxon>
    </lineage>
</organism>
<sequence>MILEDTGALILLFDNEEGRKIWQSRLQGAIYRASGSAAVSSFPEVALPSETNSFKGNFTDIVDTEKLFVAGILDELKICFSCGYESNHKLQKILLAKESSLFEFRAVGGQVELSFKGGNLLIGTILGSLEIEDQYYYPGSPVPRFLARSFINSIQTQEVPSPSRKNSAGPEGTPLKKTGSEENYFEASDDFDEYETPMFQERTISDYFSTQNFLPTSLPSLQPPTFSRIPGLIPDSEIQSVGFTLDGSDTFDSFVKAQIVIYDQHSPQYNKLDNRVVVSIATLTFFCHRPTVIAIMEFMNSINLANGPDTDKDKDTYPATVEDGTVEESKSDLGPEPAIKGLLAKGKSRIVFHLTSNMAEAQILLMNENGDRLATLSQNNLSTDIKVFTSSFSIKAALGNLKISDDSLRSSHPYFWVCDMRNPGGRSFVEIDFSSYNVGDEDYCGYDYSLVGQLSEVRIVYLNRFVQEMISYFMGLVPKSSDGVVKLKDDVTNSEKWVSKTDMEGSPALKLDVSFSRPIIVMPRETDSSDFLELDVLYITVQNEFQWIGGDKNEMSAVHLDILTVTVRDINLVIGVDMVRGETIIQDVEGLSFELRRSLRDLRHQLPAVEAAIKVDVLKAALSNREYEVISECALSNFSETSRTVPTLDDPRYDTSTTSHASASSSESIQDLSHDAETWISNKFSVSINLVELSLHSGSTRDSHLASVQASGAWLLYKSNTQEESFLYATLKGFSVFDDREGTKDELRLAIGKSSTVRDTSSADGYDNPNEPDSGEQRIQKDLGLEPIPSMLILDAIFRKSSSSLSVCVQRPKFLVALDFLLAIVEFFVPSARSLLSNDEDKDLLHMISPVVLNDQIYYQEDSTFSLSPQKPLIVDNERFDHFIYDGKGGKLYLLDREGKILSSPSSESSIHVLGCKRLQFRNVTIVNGEYLDSCVALGDDCCYSASENDCVYLIREDGGLLPGPSKEIAEHTDKNESADASTEFIMELQAIGPELTFYSTSRNAGENLALSTKVIHARTDAYCRLIMKGGSMEMSGNILGLNMESNGIRVIEPFDMAVKYSNASGKTNLHLLVSEIYMNFSFSILRLFLAVEEEISAFLRMSSKKMSLECYQFDKIATVQGNTNDQVFSFWRPRAPSGYAIFGDYLTPMNDPPSKGVLALNTNVIRVKRPLSYKLVWQSSSPRTNIFHRNERDLKNKLSNVGQLCSVWLPVAPVGYVAMGCVVSPGTAEPPLSSVFCLTASLVSSCNPRDCIALRDNSDMIFWRVDNSFGSFLPGDPASMNMHGNAYDLRQMLFNSADSSPKIISRSQDYMNDASQLERSALTSGRLFEAVASFKLIWSNSGTSSPKKLSIWRPMLSEGMCYFGDIAVNGHEPPNSAVVLRDTGEDTFLRAPEGYDLVGRIKKHRGTEGISFWFPKAPSGFVALGCVASKSSPEKEDFSLLRCIRSDMVMGGQFSEESVWDSSNAKTSEPFSLWTVDNDAGTFLVRSGYRKPPKRLALKLAGPPTSSSSDSIIIDAEIKAFSAVSFDDYGGMMVPLFGMSFDSVGLSYHGGSHHLNATVSLSFVVISYNDKYSSWEPFIEPTDGFLRYQYDMNTPGSPGQLRITSTRDLNLNVSVSNTNMLSQAYASWNNISLGDELHKKETFSSSERPVLDVHRRRSYYVVPQNKLGQDIYIRTAENSSSLVTLLPSGDDRSIKVPASKDLLDSHLNGKSAKSYRLMITAILADAEIKVGEGLATGEYMTAVRLFSENRSISDAQQQSARTCAAAGEHSSQNIRKVNWNEMFFFKVKSEENYILELLVLDAGRGQPVGIYSAPLKQVVQKLPPTSKSDSAKFDLTLGDLMSTKTVESETVKPSGKIRFAVIVSGRASVQQGNTASPGRSKTGYIQISPSKDGPWTNMKLNYAVPAACWRFGNCVIASEATVNEGNRYVSIRSLVTVTNTTNFVVELRLKGKFVQSALSDEQAKDSSVKEDQILIGTLEPNAVVPVPLSGLSHPAVPYMLQLRPAIHHEHMNYSWSDVQERRSQTEFRKEEIPDICVSDLYESENLLFCPQIDGTSSSCHGLWFCLSIEAKEIGKDVHMDPVYDWSIVIKSPLCLTYYLPISAHYTVSSSHLGDEDSSCSRGTLNPGEAVKVHNVDPRNPLYLSLIPDGGWEQRNEPVLISHPTQAPSKFINLKSSLSRRTVQILLEQSSDNDYLMARVIRIYVPYWISFARLPPLTLRFIDTSGKKEKKRILARSHFERSEKHLYDIKHDELVEGYTIASGLNFKGLGLLSCVGGHGGRFGSVKELSPLGDMDGAVDLSAYDDDGKCMHILLCSKPSSYQAVPTKVIHVRPYITFTNRIGQDLYIKLSVRDEPKVLQAYDWRVSFMYSESDTDKLQVRLVDTDWCQPLEIVKEDTIIIAMRKQDDNKKFVKAEIRGYEEGSRFLVVFRMGPAYGPIRIENRTGTTTISARQSGLGEDTWIQVKPLSTRKYSWDDPYGQKAIDVSIQKGDVACVLCVDLENPIGSYASFREHGLKFSMVETSDIKILKFTDYPRKDEVYGSPGSELIDHQASALKENEIEPGARPLELIVELGVVGISLIDHKPRELLYLHLQKVFISYMTGYDSGTTSRFKLILGQLQLDNQLPLSTMPVVLATESKPDSNRPVFKANIAVSNVTSNGLQVYPHVYIRVMLLLCIFRQANLFNTNPY</sequence>
<feature type="domain" description="Vacuolar protein sorting-associated protein 13 VPS13 adaptor binding" evidence="2">
    <location>
        <begin position="1924"/>
        <end position="2209"/>
    </location>
</feature>
<comment type="caution">
    <text evidence="3">The sequence shown here is derived from an EMBL/GenBank/DDBJ whole genome shotgun (WGS) entry which is preliminary data.</text>
</comment>
<dbReference type="Pfam" id="PF06101">
    <property type="entry name" value="Vps62"/>
    <property type="match status" value="2"/>
</dbReference>
<evidence type="ECO:0000256" key="1">
    <source>
        <dbReference type="SAM" id="MobiDB-lite"/>
    </source>
</evidence>
<dbReference type="Proteomes" id="UP000275267">
    <property type="component" value="Unassembled WGS sequence"/>
</dbReference>
<keyword evidence="4" id="KW-1185">Reference proteome</keyword>
<feature type="compositionally biased region" description="Low complexity" evidence="1">
    <location>
        <begin position="655"/>
        <end position="667"/>
    </location>
</feature>
<dbReference type="InterPro" id="IPR009543">
    <property type="entry name" value="VPS13_VAB"/>
</dbReference>
<reference evidence="4" key="1">
    <citation type="journal article" date="2019" name="Nat. Commun.">
        <title>The genome of broomcorn millet.</title>
        <authorList>
            <person name="Zou C."/>
            <person name="Miki D."/>
            <person name="Li D."/>
            <person name="Tang Q."/>
            <person name="Xiao L."/>
            <person name="Rajput S."/>
            <person name="Deng P."/>
            <person name="Jia W."/>
            <person name="Huang R."/>
            <person name="Zhang M."/>
            <person name="Sun Y."/>
            <person name="Hu J."/>
            <person name="Fu X."/>
            <person name="Schnable P.S."/>
            <person name="Li F."/>
            <person name="Zhang H."/>
            <person name="Feng B."/>
            <person name="Zhu X."/>
            <person name="Liu R."/>
            <person name="Schnable J.C."/>
            <person name="Zhu J.-K."/>
            <person name="Zhang H."/>
        </authorList>
    </citation>
    <scope>NUCLEOTIDE SEQUENCE [LARGE SCALE GENOMIC DNA]</scope>
</reference>
<dbReference type="EMBL" id="PQIB02000001">
    <property type="protein sequence ID" value="RLN38700.1"/>
    <property type="molecule type" value="Genomic_DNA"/>
</dbReference>
<dbReference type="PANTHER" id="PTHR16166:SF137">
    <property type="entry name" value="PLECKSTRIN HOMOLOGY (PH) DOMAIN-CONTAINING PROTEIN"/>
    <property type="match status" value="1"/>
</dbReference>
<dbReference type="PANTHER" id="PTHR16166">
    <property type="entry name" value="VACUOLAR PROTEIN SORTING-ASSOCIATED PROTEIN VPS13"/>
    <property type="match status" value="1"/>
</dbReference>
<evidence type="ECO:0000313" key="3">
    <source>
        <dbReference type="EMBL" id="RLN38700.1"/>
    </source>
</evidence>
<dbReference type="GO" id="GO:0045053">
    <property type="term" value="P:protein retention in Golgi apparatus"/>
    <property type="evidence" value="ECO:0007669"/>
    <property type="project" value="TreeGrafter"/>
</dbReference>
<dbReference type="STRING" id="4540.A0A3L6TER0"/>
<dbReference type="InterPro" id="IPR009291">
    <property type="entry name" value="Vps62"/>
</dbReference>
<dbReference type="Pfam" id="PF25036">
    <property type="entry name" value="VPS13_VAB"/>
    <property type="match status" value="2"/>
</dbReference>
<gene>
    <name evidence="3" type="ORF">C2845_PM01G46640</name>
</gene>
<feature type="domain" description="Vacuolar protein sorting-associated protein 13 VPS13 adaptor binding" evidence="2">
    <location>
        <begin position="2316"/>
        <end position="2479"/>
    </location>
</feature>
<evidence type="ECO:0000313" key="4">
    <source>
        <dbReference type="Proteomes" id="UP000275267"/>
    </source>
</evidence>
<dbReference type="OrthoDB" id="428159at2759"/>
<evidence type="ECO:0000259" key="2">
    <source>
        <dbReference type="Pfam" id="PF25036"/>
    </source>
</evidence>
<accession>A0A3L6TER0</accession>
<dbReference type="InterPro" id="IPR026847">
    <property type="entry name" value="VPS13"/>
</dbReference>
<feature type="compositionally biased region" description="Polar residues" evidence="1">
    <location>
        <begin position="157"/>
        <end position="166"/>
    </location>
</feature>
<feature type="region of interest" description="Disordered" evidence="1">
    <location>
        <begin position="757"/>
        <end position="777"/>
    </location>
</feature>
<feature type="region of interest" description="Disordered" evidence="1">
    <location>
        <begin position="642"/>
        <end position="667"/>
    </location>
</feature>
<protein>
    <recommendedName>
        <fullName evidence="2">Vacuolar protein sorting-associated protein 13 VPS13 adaptor binding domain-containing protein</fullName>
    </recommendedName>
</protein>
<feature type="region of interest" description="Disordered" evidence="1">
    <location>
        <begin position="157"/>
        <end position="181"/>
    </location>
</feature>
<proteinExistence type="predicted"/>
<name>A0A3L6TER0_PANMI</name>
<dbReference type="GO" id="GO:0006623">
    <property type="term" value="P:protein targeting to vacuole"/>
    <property type="evidence" value="ECO:0007669"/>
    <property type="project" value="TreeGrafter"/>
</dbReference>